<dbReference type="GO" id="GO:0016020">
    <property type="term" value="C:membrane"/>
    <property type="evidence" value="ECO:0007669"/>
    <property type="project" value="UniProtKB-SubCell"/>
</dbReference>
<comment type="subcellular location">
    <subcellularLocation>
        <location evidence="1">Membrane</location>
        <topology evidence="1">Multi-pass membrane protein</topology>
    </subcellularLocation>
</comment>
<dbReference type="InterPro" id="IPR007016">
    <property type="entry name" value="O-antigen_ligase-rel_domated"/>
</dbReference>
<gene>
    <name evidence="7" type="ORF">AELL_2202</name>
    <name evidence="8" type="ORF">CP962_10005</name>
</gene>
<keyword evidence="2 5" id="KW-0812">Transmembrane</keyword>
<feature type="transmembrane region" description="Helical" evidence="5">
    <location>
        <begin position="188"/>
        <end position="207"/>
    </location>
</feature>
<protein>
    <submittedName>
        <fullName evidence="7">O-antigen ligase family protein</fullName>
    </submittedName>
    <submittedName>
        <fullName evidence="8">O-antigen polymerase</fullName>
    </submittedName>
</protein>
<dbReference type="EMBL" id="NXIG01000010">
    <property type="protein sequence ID" value="RXI29694.1"/>
    <property type="molecule type" value="Genomic_DNA"/>
</dbReference>
<reference evidence="7 9" key="2">
    <citation type="submission" date="2018-08" db="EMBL/GenBank/DDBJ databases">
        <title>Complete genome of the Arcobacter ellisii type strain LMG 26155.</title>
        <authorList>
            <person name="Miller W.G."/>
            <person name="Yee E."/>
            <person name="Bono J.L."/>
        </authorList>
    </citation>
    <scope>NUCLEOTIDE SEQUENCE [LARGE SCALE GENOMIC DNA]</scope>
    <source>
        <strain evidence="7 9">LMG 26155</strain>
    </source>
</reference>
<evidence type="ECO:0000256" key="5">
    <source>
        <dbReference type="SAM" id="Phobius"/>
    </source>
</evidence>
<evidence type="ECO:0000313" key="8">
    <source>
        <dbReference type="EMBL" id="RXI29694.1"/>
    </source>
</evidence>
<evidence type="ECO:0000256" key="2">
    <source>
        <dbReference type="ARBA" id="ARBA00022692"/>
    </source>
</evidence>
<evidence type="ECO:0000259" key="6">
    <source>
        <dbReference type="Pfam" id="PF04932"/>
    </source>
</evidence>
<dbReference type="PANTHER" id="PTHR37422">
    <property type="entry name" value="TEICHURONIC ACID BIOSYNTHESIS PROTEIN TUAE"/>
    <property type="match status" value="1"/>
</dbReference>
<sequence>MLNLYNKINPSSIFKFLIFIWILSIPFKNAVFQISIVLISIFFLYHLLKTRSFNILFDNLKETKNLFIGFSFIIFAMILSNLLNPEFLDKKSWHTIFSFIFRYGLILIILAYFYRLDFFKKKDIIVVTLFSFFFLLLTGVYQIIQEPNIVMGEGIKGTLNNRNAFGLMMGMGFVTSFYLLNYKRNFGLVLLLLFSFFMIFSFSRSSWVASSFSFIILLALNYKNIKISHIVYFSFFMIFLALLYFSFDSFQHRFEQLLNGNSSNRTTIWLYTIEFIKEKIFFGYGLNSFKNLPNDFLNQFPDPHNSILEILLYTGLFGLISCVFTIFIVLKKIYDSKNFILFPIATYFIVVTQFDFGAYGSKELLSFLTIFVFFVYADSFRKTV</sequence>
<feature type="transmembrane region" description="Helical" evidence="5">
    <location>
        <begin position="164"/>
        <end position="181"/>
    </location>
</feature>
<proteinExistence type="predicted"/>
<accession>A0A347UAF6</accession>
<dbReference type="PANTHER" id="PTHR37422:SF17">
    <property type="entry name" value="O-ANTIGEN LIGASE"/>
    <property type="match status" value="1"/>
</dbReference>
<feature type="transmembrane region" description="Helical" evidence="5">
    <location>
        <begin position="268"/>
        <end position="286"/>
    </location>
</feature>
<dbReference type="InterPro" id="IPR051533">
    <property type="entry name" value="WaaL-like"/>
</dbReference>
<reference evidence="8 10" key="1">
    <citation type="submission" date="2017-09" db="EMBL/GenBank/DDBJ databases">
        <title>Genomics of the genus Arcobacter.</title>
        <authorList>
            <person name="Perez-Cataluna A."/>
            <person name="Figueras M.J."/>
            <person name="Salas-Masso N."/>
        </authorList>
    </citation>
    <scope>NUCLEOTIDE SEQUENCE [LARGE SCALE GENOMIC DNA]</scope>
    <source>
        <strain evidence="8 10">CECT 7837</strain>
    </source>
</reference>
<dbReference type="GO" id="GO:0016874">
    <property type="term" value="F:ligase activity"/>
    <property type="evidence" value="ECO:0007669"/>
    <property type="project" value="UniProtKB-KW"/>
</dbReference>
<dbReference type="AlphaFoldDB" id="A0A347UAF6"/>
<organism evidence="8 10">
    <name type="scientific">Arcobacter ellisii</name>
    <dbReference type="NCBI Taxonomy" id="913109"/>
    <lineage>
        <taxon>Bacteria</taxon>
        <taxon>Pseudomonadati</taxon>
        <taxon>Campylobacterota</taxon>
        <taxon>Epsilonproteobacteria</taxon>
        <taxon>Campylobacterales</taxon>
        <taxon>Arcobacteraceae</taxon>
        <taxon>Arcobacter</taxon>
    </lineage>
</organism>
<feature type="transmembrane region" description="Helical" evidence="5">
    <location>
        <begin position="12"/>
        <end position="45"/>
    </location>
</feature>
<evidence type="ECO:0000313" key="9">
    <source>
        <dbReference type="Proteomes" id="UP000262582"/>
    </source>
</evidence>
<evidence type="ECO:0000256" key="3">
    <source>
        <dbReference type="ARBA" id="ARBA00022989"/>
    </source>
</evidence>
<dbReference type="Proteomes" id="UP000262582">
    <property type="component" value="Chromosome"/>
</dbReference>
<feature type="transmembrane region" description="Helical" evidence="5">
    <location>
        <begin position="66"/>
        <end position="83"/>
    </location>
</feature>
<dbReference type="Proteomes" id="UP000290588">
    <property type="component" value="Unassembled WGS sequence"/>
</dbReference>
<evidence type="ECO:0000313" key="7">
    <source>
        <dbReference type="EMBL" id="AXX95834.1"/>
    </source>
</evidence>
<dbReference type="OrthoDB" id="5362233at2"/>
<feature type="transmembrane region" description="Helical" evidence="5">
    <location>
        <begin position="95"/>
        <end position="113"/>
    </location>
</feature>
<feature type="domain" description="O-antigen ligase-related" evidence="6">
    <location>
        <begin position="190"/>
        <end position="321"/>
    </location>
</feature>
<evidence type="ECO:0000313" key="10">
    <source>
        <dbReference type="Proteomes" id="UP000290588"/>
    </source>
</evidence>
<feature type="transmembrane region" description="Helical" evidence="5">
    <location>
        <begin position="125"/>
        <end position="144"/>
    </location>
</feature>
<dbReference type="EMBL" id="CP032097">
    <property type="protein sequence ID" value="AXX95834.1"/>
    <property type="molecule type" value="Genomic_DNA"/>
</dbReference>
<keyword evidence="4 5" id="KW-0472">Membrane</keyword>
<feature type="transmembrane region" description="Helical" evidence="5">
    <location>
        <begin position="306"/>
        <end position="330"/>
    </location>
</feature>
<dbReference type="KEGG" id="aell:AELL_2202"/>
<evidence type="ECO:0000256" key="1">
    <source>
        <dbReference type="ARBA" id="ARBA00004141"/>
    </source>
</evidence>
<feature type="transmembrane region" description="Helical" evidence="5">
    <location>
        <begin position="339"/>
        <end position="358"/>
    </location>
</feature>
<evidence type="ECO:0000256" key="4">
    <source>
        <dbReference type="ARBA" id="ARBA00023136"/>
    </source>
</evidence>
<name>A0A347UAF6_9BACT</name>
<dbReference type="Pfam" id="PF04932">
    <property type="entry name" value="Wzy_C"/>
    <property type="match status" value="1"/>
</dbReference>
<keyword evidence="9" id="KW-1185">Reference proteome</keyword>
<keyword evidence="7" id="KW-0436">Ligase</keyword>
<feature type="transmembrane region" description="Helical" evidence="5">
    <location>
        <begin position="227"/>
        <end position="247"/>
    </location>
</feature>
<feature type="transmembrane region" description="Helical" evidence="5">
    <location>
        <begin position="364"/>
        <end position="380"/>
    </location>
</feature>
<keyword evidence="3 5" id="KW-1133">Transmembrane helix</keyword>